<dbReference type="PANTHER" id="PTHR43792:SF13">
    <property type="entry name" value="ACETYLTRANSFERASE"/>
    <property type="match status" value="1"/>
</dbReference>
<dbReference type="SUPFAM" id="SSF55729">
    <property type="entry name" value="Acyl-CoA N-acyltransferases (Nat)"/>
    <property type="match status" value="1"/>
</dbReference>
<proteinExistence type="predicted"/>
<protein>
    <submittedName>
        <fullName evidence="2">Ribosomal-protein-alanine N-acetyltransferase</fullName>
    </submittedName>
</protein>
<dbReference type="PROSITE" id="PS51186">
    <property type="entry name" value="GNAT"/>
    <property type="match status" value="1"/>
</dbReference>
<name>A0A1H0ISC0_9BACI</name>
<accession>A0A1H0ISC0</accession>
<dbReference type="InterPro" id="IPR000182">
    <property type="entry name" value="GNAT_dom"/>
</dbReference>
<dbReference type="InterPro" id="IPR016181">
    <property type="entry name" value="Acyl_CoA_acyltransferase"/>
</dbReference>
<dbReference type="GO" id="GO:0016747">
    <property type="term" value="F:acyltransferase activity, transferring groups other than amino-acyl groups"/>
    <property type="evidence" value="ECO:0007669"/>
    <property type="project" value="InterPro"/>
</dbReference>
<keyword evidence="3" id="KW-1185">Reference proteome</keyword>
<dbReference type="Pfam" id="PF13302">
    <property type="entry name" value="Acetyltransf_3"/>
    <property type="match status" value="1"/>
</dbReference>
<dbReference type="AlphaFoldDB" id="A0A1H0ISC0"/>
<dbReference type="PANTHER" id="PTHR43792">
    <property type="entry name" value="GNAT FAMILY, PUTATIVE (AFU_ORTHOLOGUE AFUA_3G00765)-RELATED-RELATED"/>
    <property type="match status" value="1"/>
</dbReference>
<evidence type="ECO:0000259" key="1">
    <source>
        <dbReference type="PROSITE" id="PS51186"/>
    </source>
</evidence>
<sequence length="166" mass="19368">MGLVIHTSRLTLQALSVDLFPHLHHANYFPAHLDAHLQRLKMKSSAYGWGPWIIYLRDSTEVIGDIGFKGEPDTQNTVEIGYGIRKNYRLKGFATEALEGLLHYSFHRTETVRVTAHCRYDNQSSIRVLEKVSMHPRSEELQMIYWQLTRQEFLKSQRNQLVTIEE</sequence>
<dbReference type="Proteomes" id="UP000198778">
    <property type="component" value="Unassembled WGS sequence"/>
</dbReference>
<evidence type="ECO:0000313" key="2">
    <source>
        <dbReference type="EMBL" id="SDO34160.1"/>
    </source>
</evidence>
<dbReference type="STRING" id="745820.SAMN04488053_11179"/>
<dbReference type="Gene3D" id="3.40.630.30">
    <property type="match status" value="1"/>
</dbReference>
<keyword evidence="2" id="KW-0808">Transferase</keyword>
<gene>
    <name evidence="2" type="ORF">SAMN04488053_11179</name>
</gene>
<dbReference type="EMBL" id="FNIL01000011">
    <property type="protein sequence ID" value="SDO34160.1"/>
    <property type="molecule type" value="Genomic_DNA"/>
</dbReference>
<organism evidence="2 3">
    <name type="scientific">Alkalicoccus daliensis</name>
    <dbReference type="NCBI Taxonomy" id="745820"/>
    <lineage>
        <taxon>Bacteria</taxon>
        <taxon>Bacillati</taxon>
        <taxon>Bacillota</taxon>
        <taxon>Bacilli</taxon>
        <taxon>Bacillales</taxon>
        <taxon>Bacillaceae</taxon>
        <taxon>Alkalicoccus</taxon>
    </lineage>
</organism>
<dbReference type="OrthoDB" id="452315at2"/>
<dbReference type="RefSeq" id="WP_090843688.1">
    <property type="nucleotide sequence ID" value="NZ_FNIL01000011.1"/>
</dbReference>
<dbReference type="InterPro" id="IPR051531">
    <property type="entry name" value="N-acetyltransferase"/>
</dbReference>
<evidence type="ECO:0000313" key="3">
    <source>
        <dbReference type="Proteomes" id="UP000198778"/>
    </source>
</evidence>
<reference evidence="3" key="1">
    <citation type="submission" date="2016-10" db="EMBL/GenBank/DDBJ databases">
        <authorList>
            <person name="Varghese N."/>
            <person name="Submissions S."/>
        </authorList>
    </citation>
    <scope>NUCLEOTIDE SEQUENCE [LARGE SCALE GENOMIC DNA]</scope>
    <source>
        <strain evidence="3">CGMCC 1.10369</strain>
    </source>
</reference>
<feature type="domain" description="N-acetyltransferase" evidence="1">
    <location>
        <begin position="1"/>
        <end position="151"/>
    </location>
</feature>